<protein>
    <recommendedName>
        <fullName evidence="12">Protein kinase domain-containing protein</fullName>
    </recommendedName>
</protein>
<dbReference type="InterPro" id="IPR011009">
    <property type="entry name" value="Kinase-like_dom_sf"/>
</dbReference>
<evidence type="ECO:0000313" key="13">
    <source>
        <dbReference type="EMBL" id="ESR48947.1"/>
    </source>
</evidence>
<dbReference type="Gramene" id="ESR48947">
    <property type="protein sequence ID" value="ESR48947"/>
    <property type="gene ID" value="CICLE_v10033854mg"/>
</dbReference>
<evidence type="ECO:0000256" key="3">
    <source>
        <dbReference type="ARBA" id="ARBA00022475"/>
    </source>
</evidence>
<dbReference type="SMART" id="SM00220">
    <property type="entry name" value="S_TKc"/>
    <property type="match status" value="1"/>
</dbReference>
<dbReference type="Gene3D" id="3.80.10.10">
    <property type="entry name" value="Ribonuclease Inhibitor"/>
    <property type="match status" value="3"/>
</dbReference>
<dbReference type="OMA" id="REMVMEM"/>
<dbReference type="GO" id="GO:0005524">
    <property type="term" value="F:ATP binding"/>
    <property type="evidence" value="ECO:0007669"/>
    <property type="project" value="InterPro"/>
</dbReference>
<keyword evidence="8" id="KW-1133">Transmembrane helix</keyword>
<dbReference type="SUPFAM" id="SSF56112">
    <property type="entry name" value="Protein kinase-like (PK-like)"/>
    <property type="match status" value="1"/>
</dbReference>
<keyword evidence="11" id="KW-0325">Glycoprotein</keyword>
<organism evidence="13 14">
    <name type="scientific">Citrus clementina</name>
    <name type="common">Clementine</name>
    <name type="synonym">Citrus deliciosa x Citrus sinensis</name>
    <dbReference type="NCBI Taxonomy" id="85681"/>
    <lineage>
        <taxon>Eukaryota</taxon>
        <taxon>Viridiplantae</taxon>
        <taxon>Streptophyta</taxon>
        <taxon>Embryophyta</taxon>
        <taxon>Tracheophyta</taxon>
        <taxon>Spermatophyta</taxon>
        <taxon>Magnoliopsida</taxon>
        <taxon>eudicotyledons</taxon>
        <taxon>Gunneridae</taxon>
        <taxon>Pentapetalae</taxon>
        <taxon>rosids</taxon>
        <taxon>malvids</taxon>
        <taxon>Sapindales</taxon>
        <taxon>Rutaceae</taxon>
        <taxon>Aurantioideae</taxon>
        <taxon>Citrus</taxon>
    </lineage>
</organism>
<dbReference type="Proteomes" id="UP000030687">
    <property type="component" value="Unassembled WGS sequence"/>
</dbReference>
<feature type="non-terminal residue" evidence="13">
    <location>
        <position position="1"/>
    </location>
</feature>
<dbReference type="EMBL" id="KI536726">
    <property type="protein sequence ID" value="ESR48947.1"/>
    <property type="molecule type" value="Genomic_DNA"/>
</dbReference>
<keyword evidence="9" id="KW-0472">Membrane</keyword>
<keyword evidence="7" id="KW-0677">Repeat</keyword>
<dbReference type="AlphaFoldDB" id="V4T6U2"/>
<dbReference type="Pfam" id="PF08263">
    <property type="entry name" value="LRRNT_2"/>
    <property type="match status" value="1"/>
</dbReference>
<dbReference type="InParanoid" id="V4T6U2"/>
<dbReference type="SUPFAM" id="SSF52058">
    <property type="entry name" value="L domain-like"/>
    <property type="match status" value="1"/>
</dbReference>
<evidence type="ECO:0000256" key="11">
    <source>
        <dbReference type="ARBA" id="ARBA00023180"/>
    </source>
</evidence>
<gene>
    <name evidence="13" type="ORF">CICLE_v10033854mg</name>
</gene>
<evidence type="ECO:0000313" key="14">
    <source>
        <dbReference type="Proteomes" id="UP000030687"/>
    </source>
</evidence>
<dbReference type="KEGG" id="cic:CICLE_v10033854mg"/>
<dbReference type="PANTHER" id="PTHR48052:SF8">
    <property type="entry name" value="LRR RECEPTOR-LIKE SERINE_THREONINE-PROTEIN KINASE FLS2"/>
    <property type="match status" value="1"/>
</dbReference>
<feature type="domain" description="Protein kinase" evidence="12">
    <location>
        <begin position="410"/>
        <end position="651"/>
    </location>
</feature>
<dbReference type="Gene3D" id="1.10.510.10">
    <property type="entry name" value="Transferase(Phosphotransferase) domain 1"/>
    <property type="match status" value="1"/>
</dbReference>
<keyword evidence="5" id="KW-0812">Transmembrane</keyword>
<evidence type="ECO:0000256" key="4">
    <source>
        <dbReference type="ARBA" id="ARBA00022614"/>
    </source>
</evidence>
<sequence>SLSTVANATSTCSNETDKIALLAFKDFITEDPLGILSSWNDSVHLCEWQGVKRSSRDWRDVELNLRSQKLAGSISPFIRNLTFLRSIYPQDNQVKFQATCRAAETLRVIDLNFNDLVGEIPATSKLTYLSLFSNNLHGIIPPSLGNSSFLTLLSLGQITLKETFPILLVAEFASNNLGTGDAGDLSFIESLTNCTNLRIMALSDNGNQFAGDIPAGMPKYFNLIQLGLDRNCLSGSIPFSIGKLQNLQQLNPLATSLYSFQLNLAENNLTGNIPESLENLTSLQILNLSCNQLGGSIPKPSGLFSTLSSIDFAHNNFNGSLPLEVGSLSNTQELDFSEHMLSGEIPITLGNRSKFEHLLLGGTIDLNLSHNNLSGTIPKELETLPFLENLNLSFNNFEGQLPSMSVFTNTSVISIVGNGKLCGGVPELRLLSCAIESSKKQIHHLGSSMDSGGNDFKALAFEFMPSGSLESWLHPNEATRRLDLAEGLKIAPSNVLLDYDMTAYVGDFGLARFLPTNVTNPMKGQSNSAAVWGSIGYNMEWVARYQHKGKGYSCGILLLEIMTGKRPTDEMFADCLSLHNFCKMALPERVMELVYSRLLQGVDKDAEDEPCMKAKIRECLTSLGRIGIASLTETPNERMGVREMVMEMNVIKEVLLGVRINGERRIRKNATN</sequence>
<dbReference type="GO" id="GO:0004672">
    <property type="term" value="F:protein kinase activity"/>
    <property type="evidence" value="ECO:0007669"/>
    <property type="project" value="InterPro"/>
</dbReference>
<evidence type="ECO:0000259" key="12">
    <source>
        <dbReference type="SMART" id="SM00220"/>
    </source>
</evidence>
<comment type="subcellular location">
    <subcellularLocation>
        <location evidence="1">Cell membrane</location>
        <topology evidence="1">Single-pass type I membrane protein</topology>
    </subcellularLocation>
</comment>
<evidence type="ECO:0000256" key="8">
    <source>
        <dbReference type="ARBA" id="ARBA00022989"/>
    </source>
</evidence>
<keyword evidence="14" id="KW-1185">Reference proteome</keyword>
<evidence type="ECO:0000256" key="5">
    <source>
        <dbReference type="ARBA" id="ARBA00022692"/>
    </source>
</evidence>
<evidence type="ECO:0000256" key="1">
    <source>
        <dbReference type="ARBA" id="ARBA00004251"/>
    </source>
</evidence>
<dbReference type="InterPro" id="IPR001611">
    <property type="entry name" value="Leu-rich_rpt"/>
</dbReference>
<dbReference type="eggNOG" id="ENOG502QPYS">
    <property type="taxonomic scope" value="Eukaryota"/>
</dbReference>
<accession>V4T6U2</accession>
<keyword evidence="6" id="KW-0732">Signal</keyword>
<keyword evidence="10" id="KW-0675">Receptor</keyword>
<dbReference type="InterPro" id="IPR032675">
    <property type="entry name" value="LRR_dom_sf"/>
</dbReference>
<reference evidence="13 14" key="1">
    <citation type="submission" date="2013-10" db="EMBL/GenBank/DDBJ databases">
        <authorList>
            <consortium name="International Citrus Genome Consortium"/>
            <person name="Jenkins J."/>
            <person name="Schmutz J."/>
            <person name="Prochnik S."/>
            <person name="Rokhsar D."/>
            <person name="Gmitter F."/>
            <person name="Ollitrault P."/>
            <person name="Machado M."/>
            <person name="Talon M."/>
            <person name="Wincker P."/>
            <person name="Jaillon O."/>
            <person name="Morgante M."/>
        </authorList>
    </citation>
    <scope>NUCLEOTIDE SEQUENCE</scope>
    <source>
        <strain evidence="14">cv. Clemenules</strain>
    </source>
</reference>
<keyword evidence="4" id="KW-0433">Leucine-rich repeat</keyword>
<evidence type="ECO:0000256" key="9">
    <source>
        <dbReference type="ARBA" id="ARBA00023136"/>
    </source>
</evidence>
<evidence type="ECO:0000256" key="10">
    <source>
        <dbReference type="ARBA" id="ARBA00023170"/>
    </source>
</evidence>
<dbReference type="InterPro" id="IPR000719">
    <property type="entry name" value="Prot_kinase_dom"/>
</dbReference>
<dbReference type="PANTHER" id="PTHR48052">
    <property type="entry name" value="UNNAMED PRODUCT"/>
    <property type="match status" value="1"/>
</dbReference>
<dbReference type="STRING" id="85681.V4T6U2"/>
<comment type="similarity">
    <text evidence="2">Belongs to the RLP family.</text>
</comment>
<name>V4T6U2_CITCL</name>
<dbReference type="Pfam" id="PF00560">
    <property type="entry name" value="LRR_1"/>
    <property type="match status" value="5"/>
</dbReference>
<dbReference type="InterPro" id="IPR013210">
    <property type="entry name" value="LRR_N_plant-typ"/>
</dbReference>
<dbReference type="Pfam" id="PF07714">
    <property type="entry name" value="PK_Tyr_Ser-Thr"/>
    <property type="match status" value="1"/>
</dbReference>
<evidence type="ECO:0000256" key="6">
    <source>
        <dbReference type="ARBA" id="ARBA00022729"/>
    </source>
</evidence>
<evidence type="ECO:0000256" key="7">
    <source>
        <dbReference type="ARBA" id="ARBA00022737"/>
    </source>
</evidence>
<evidence type="ECO:0000256" key="2">
    <source>
        <dbReference type="ARBA" id="ARBA00009592"/>
    </source>
</evidence>
<proteinExistence type="inferred from homology"/>
<keyword evidence="3" id="KW-1003">Cell membrane</keyword>
<dbReference type="GO" id="GO:0005886">
    <property type="term" value="C:plasma membrane"/>
    <property type="evidence" value="ECO:0007669"/>
    <property type="project" value="UniProtKB-SubCell"/>
</dbReference>
<dbReference type="InterPro" id="IPR001245">
    <property type="entry name" value="Ser-Thr/Tyr_kinase_cat_dom"/>
</dbReference>